<dbReference type="EMBL" id="MU860393">
    <property type="protein sequence ID" value="KAK4234260.1"/>
    <property type="molecule type" value="Genomic_DNA"/>
</dbReference>
<dbReference type="AlphaFoldDB" id="A0AAN7HAN5"/>
<evidence type="ECO:0000259" key="1">
    <source>
        <dbReference type="Pfam" id="PF06722"/>
    </source>
</evidence>
<sequence>MSSTTAAKRVLLLTNSEHGQANVFLAVSYALLTLEDEDVEVHFASFPAIRPFVSTTSEHAQRDKPGARPILFHSIGGIDIVSAWTRPEIVAQQAALNKRSSISLLNAIRRTLVLLQVTLPWTGPEFVQIMPSVAGITRSVQTDIIAVDPAFSPALTVLRHLKAHFIILSPNTIKDFAMPFQPNAEALWKYPCTGTNFPFLIPAHHLPSNTLLILLSLITSLFFDPRRRAVSQYLRTHYLANLPAIEFPLKRIPQHVLPCGPMLRPARPVAEADPELDAWLHRGGKTVYINLGTHVYFDDEGDGDMAAQMAGAVRVLLDRAREQGGKKGHGGAAFGRGEEVVRRILGEEVERDVVWVVDWVEAEPTAVLDSGTVACAVHHGGANSFLETVSAGVPQVVLPLWMDTFDFARRAEILEIGRWGNRLAGKLCESNELGSMLVDVVIGDRSPAYAQKARELAELCRSSGGGRAIAARHILAEIGHDIPEVGKGIPTSQLTGIVPQTNESPNGFLQRCRVGGSTSI</sequence>
<proteinExistence type="predicted"/>
<dbReference type="InterPro" id="IPR050426">
    <property type="entry name" value="Glycosyltransferase_28"/>
</dbReference>
<dbReference type="PANTHER" id="PTHR48050">
    <property type="entry name" value="STEROL 3-BETA-GLUCOSYLTRANSFERASE"/>
    <property type="match status" value="1"/>
</dbReference>
<keyword evidence="3" id="KW-1185">Reference proteome</keyword>
<dbReference type="Proteomes" id="UP001303760">
    <property type="component" value="Unassembled WGS sequence"/>
</dbReference>
<evidence type="ECO:0000313" key="2">
    <source>
        <dbReference type="EMBL" id="KAK4234260.1"/>
    </source>
</evidence>
<gene>
    <name evidence="2" type="ORF">C8A03DRAFT_47358</name>
</gene>
<organism evidence="2 3">
    <name type="scientific">Achaetomium macrosporum</name>
    <dbReference type="NCBI Taxonomy" id="79813"/>
    <lineage>
        <taxon>Eukaryota</taxon>
        <taxon>Fungi</taxon>
        <taxon>Dikarya</taxon>
        <taxon>Ascomycota</taxon>
        <taxon>Pezizomycotina</taxon>
        <taxon>Sordariomycetes</taxon>
        <taxon>Sordariomycetidae</taxon>
        <taxon>Sordariales</taxon>
        <taxon>Chaetomiaceae</taxon>
        <taxon>Achaetomium</taxon>
    </lineage>
</organism>
<name>A0AAN7HAN5_9PEZI</name>
<comment type="caution">
    <text evidence="2">The sequence shown here is derived from an EMBL/GenBank/DDBJ whole genome shotgun (WGS) entry which is preliminary data.</text>
</comment>
<dbReference type="PANTHER" id="PTHR48050:SF13">
    <property type="entry name" value="STEROL 3-BETA-GLUCOSYLTRANSFERASE UGT80A2"/>
    <property type="match status" value="1"/>
</dbReference>
<accession>A0AAN7HAN5</accession>
<protein>
    <recommendedName>
        <fullName evidence="1">Erythromycin biosynthesis protein CIII-like C-terminal domain-containing protein</fullName>
    </recommendedName>
</protein>
<dbReference type="SUPFAM" id="SSF53756">
    <property type="entry name" value="UDP-Glycosyltransferase/glycogen phosphorylase"/>
    <property type="match status" value="1"/>
</dbReference>
<feature type="domain" description="Erythromycin biosynthesis protein CIII-like C-terminal" evidence="1">
    <location>
        <begin position="356"/>
        <end position="458"/>
    </location>
</feature>
<dbReference type="Gene3D" id="3.40.50.2000">
    <property type="entry name" value="Glycogen Phosphorylase B"/>
    <property type="match status" value="1"/>
</dbReference>
<dbReference type="InterPro" id="IPR010610">
    <property type="entry name" value="EryCIII-like_C"/>
</dbReference>
<dbReference type="Pfam" id="PF06722">
    <property type="entry name" value="EryCIII-like_C"/>
    <property type="match status" value="1"/>
</dbReference>
<dbReference type="GO" id="GO:0016757">
    <property type="term" value="F:glycosyltransferase activity"/>
    <property type="evidence" value="ECO:0007669"/>
    <property type="project" value="UniProtKB-ARBA"/>
</dbReference>
<evidence type="ECO:0000313" key="3">
    <source>
        <dbReference type="Proteomes" id="UP001303760"/>
    </source>
</evidence>
<reference evidence="2" key="1">
    <citation type="journal article" date="2023" name="Mol. Phylogenet. Evol.">
        <title>Genome-scale phylogeny and comparative genomics of the fungal order Sordariales.</title>
        <authorList>
            <person name="Hensen N."/>
            <person name="Bonometti L."/>
            <person name="Westerberg I."/>
            <person name="Brannstrom I.O."/>
            <person name="Guillou S."/>
            <person name="Cros-Aarteil S."/>
            <person name="Calhoun S."/>
            <person name="Haridas S."/>
            <person name="Kuo A."/>
            <person name="Mondo S."/>
            <person name="Pangilinan J."/>
            <person name="Riley R."/>
            <person name="LaButti K."/>
            <person name="Andreopoulos B."/>
            <person name="Lipzen A."/>
            <person name="Chen C."/>
            <person name="Yan M."/>
            <person name="Daum C."/>
            <person name="Ng V."/>
            <person name="Clum A."/>
            <person name="Steindorff A."/>
            <person name="Ohm R.A."/>
            <person name="Martin F."/>
            <person name="Silar P."/>
            <person name="Natvig D.O."/>
            <person name="Lalanne C."/>
            <person name="Gautier V."/>
            <person name="Ament-Velasquez S.L."/>
            <person name="Kruys A."/>
            <person name="Hutchinson M.I."/>
            <person name="Powell A.J."/>
            <person name="Barry K."/>
            <person name="Miller A.N."/>
            <person name="Grigoriev I.V."/>
            <person name="Debuchy R."/>
            <person name="Gladieux P."/>
            <person name="Hiltunen Thoren M."/>
            <person name="Johannesson H."/>
        </authorList>
    </citation>
    <scope>NUCLEOTIDE SEQUENCE</scope>
    <source>
        <strain evidence="2">CBS 532.94</strain>
    </source>
</reference>
<reference evidence="2" key="2">
    <citation type="submission" date="2023-05" db="EMBL/GenBank/DDBJ databases">
        <authorList>
            <consortium name="Lawrence Berkeley National Laboratory"/>
            <person name="Steindorff A."/>
            <person name="Hensen N."/>
            <person name="Bonometti L."/>
            <person name="Westerberg I."/>
            <person name="Brannstrom I.O."/>
            <person name="Guillou S."/>
            <person name="Cros-Aarteil S."/>
            <person name="Calhoun S."/>
            <person name="Haridas S."/>
            <person name="Kuo A."/>
            <person name="Mondo S."/>
            <person name="Pangilinan J."/>
            <person name="Riley R."/>
            <person name="Labutti K."/>
            <person name="Andreopoulos B."/>
            <person name="Lipzen A."/>
            <person name="Chen C."/>
            <person name="Yanf M."/>
            <person name="Daum C."/>
            <person name="Ng V."/>
            <person name="Clum A."/>
            <person name="Ohm R."/>
            <person name="Martin F."/>
            <person name="Silar P."/>
            <person name="Natvig D."/>
            <person name="Lalanne C."/>
            <person name="Gautier V."/>
            <person name="Ament-Velasquez S.L."/>
            <person name="Kruys A."/>
            <person name="Hutchinson M.I."/>
            <person name="Powell A.J."/>
            <person name="Barry K."/>
            <person name="Miller A.N."/>
            <person name="Grigoriev I.V."/>
            <person name="Debuchy R."/>
            <person name="Gladieux P."/>
            <person name="Thoren M.H."/>
            <person name="Johannesson H."/>
        </authorList>
    </citation>
    <scope>NUCLEOTIDE SEQUENCE</scope>
    <source>
        <strain evidence="2">CBS 532.94</strain>
    </source>
</reference>